<protein>
    <recommendedName>
        <fullName evidence="3">DDE Tnp4 domain-containing protein</fullName>
    </recommendedName>
</protein>
<comment type="caution">
    <text evidence="5">The sequence shown here is derived from an EMBL/GenBank/DDBJ whole genome shotgun (WGS) entry which is preliminary data.</text>
</comment>
<reference evidence="5 6" key="1">
    <citation type="submission" date="2018-08" db="EMBL/GenBank/DDBJ databases">
        <title>Genomic investigation of the strawberry pathogen Phytophthora fragariae indicates pathogenicity is determined by transcriptional variation in three key races.</title>
        <authorList>
            <person name="Adams T.M."/>
            <person name="Armitage A.D."/>
            <person name="Sobczyk M.K."/>
            <person name="Bates H.J."/>
            <person name="Dunwell J.M."/>
            <person name="Nellist C.F."/>
            <person name="Harrison R.J."/>
        </authorList>
    </citation>
    <scope>NUCLEOTIDE SEQUENCE [LARGE SCALE GENOMIC DNA]</scope>
    <source>
        <strain evidence="5 6">NOV-27</strain>
        <strain evidence="4 7">SCRP245</strain>
    </source>
</reference>
<dbReference type="AlphaFoldDB" id="A0A6A3YXG1"/>
<keyword evidence="6" id="KW-1185">Reference proteome</keyword>
<evidence type="ECO:0000256" key="2">
    <source>
        <dbReference type="ARBA" id="ARBA00022723"/>
    </source>
</evidence>
<evidence type="ECO:0000313" key="6">
    <source>
        <dbReference type="Proteomes" id="UP000433483"/>
    </source>
</evidence>
<gene>
    <name evidence="5" type="ORF">PF005_g5585</name>
    <name evidence="4" type="ORF">PF011_g15673</name>
</gene>
<evidence type="ECO:0000313" key="4">
    <source>
        <dbReference type="EMBL" id="KAE8997005.1"/>
    </source>
</evidence>
<dbReference type="PANTHER" id="PTHR34615">
    <property type="entry name" value="PX DOMAIN-CONTAINING PROTEIN"/>
    <property type="match status" value="1"/>
</dbReference>
<feature type="domain" description="DDE Tnp4" evidence="3">
    <location>
        <begin position="130"/>
        <end position="252"/>
    </location>
</feature>
<dbReference type="EMBL" id="QXFW01001076">
    <property type="protein sequence ID" value="KAE8997005.1"/>
    <property type="molecule type" value="Genomic_DNA"/>
</dbReference>
<evidence type="ECO:0000313" key="5">
    <source>
        <dbReference type="EMBL" id="KAE9225264.1"/>
    </source>
</evidence>
<name>A0A6A3YXG1_9STRA</name>
<dbReference type="EMBL" id="QXGB01000196">
    <property type="protein sequence ID" value="KAE9225264.1"/>
    <property type="molecule type" value="Genomic_DNA"/>
</dbReference>
<dbReference type="InterPro" id="IPR027806">
    <property type="entry name" value="HARBI1_dom"/>
</dbReference>
<dbReference type="PANTHER" id="PTHR34615:SF1">
    <property type="entry name" value="PX DOMAIN-CONTAINING PROTEIN"/>
    <property type="match status" value="1"/>
</dbReference>
<dbReference type="OrthoDB" id="74927at2759"/>
<accession>A0A6A3YXG1</accession>
<dbReference type="Proteomes" id="UP000433483">
    <property type="component" value="Unassembled WGS sequence"/>
</dbReference>
<evidence type="ECO:0000259" key="3">
    <source>
        <dbReference type="Pfam" id="PF13359"/>
    </source>
</evidence>
<proteinExistence type="predicted"/>
<dbReference type="GO" id="GO:0046872">
    <property type="term" value="F:metal ion binding"/>
    <property type="evidence" value="ECO:0007669"/>
    <property type="project" value="UniProtKB-KW"/>
</dbReference>
<keyword evidence="2" id="KW-0479">Metal-binding</keyword>
<sequence length="281" mass="32407">MQLTQHEGFELLLVLFALNEETTWMALQQAGLLNSPERPLIPDVRFDLSTYGDASATKDFRFDVNGIKLLANLFALPAVVITEDGDRCIREEALAVMVYRLSYPRRLHDMMGKFGRSTSALSRIFLWMSLTTLDGLCIHFFGPYEGRRHDTTLFSGSGILRYFDKHSIFEGKAIFGDSAYSVSKYVVTRFKSVVQTTYERIFNKEMSAVRTAVEWNFGIMKRVWAFIDFKKNLKLRLSPVGKFVRVVMLLTNCQCCYFRGNQISTYFNLPPPTLRDYLERD</sequence>
<dbReference type="Pfam" id="PF13359">
    <property type="entry name" value="DDE_Tnp_4"/>
    <property type="match status" value="1"/>
</dbReference>
<evidence type="ECO:0000256" key="1">
    <source>
        <dbReference type="ARBA" id="ARBA00001968"/>
    </source>
</evidence>
<organism evidence="5 6">
    <name type="scientific">Phytophthora fragariae</name>
    <dbReference type="NCBI Taxonomy" id="53985"/>
    <lineage>
        <taxon>Eukaryota</taxon>
        <taxon>Sar</taxon>
        <taxon>Stramenopiles</taxon>
        <taxon>Oomycota</taxon>
        <taxon>Peronosporomycetes</taxon>
        <taxon>Peronosporales</taxon>
        <taxon>Peronosporaceae</taxon>
        <taxon>Phytophthora</taxon>
    </lineage>
</organism>
<comment type="cofactor">
    <cofactor evidence="1">
        <name>a divalent metal cation</name>
        <dbReference type="ChEBI" id="CHEBI:60240"/>
    </cofactor>
</comment>
<dbReference type="Proteomes" id="UP000460718">
    <property type="component" value="Unassembled WGS sequence"/>
</dbReference>
<evidence type="ECO:0000313" key="7">
    <source>
        <dbReference type="Proteomes" id="UP000460718"/>
    </source>
</evidence>